<accession>A0A644XCG0</accession>
<gene>
    <name evidence="1" type="ORF">SDC9_59944</name>
</gene>
<reference evidence="1" key="1">
    <citation type="submission" date="2019-08" db="EMBL/GenBank/DDBJ databases">
        <authorList>
            <person name="Kucharzyk K."/>
            <person name="Murdoch R.W."/>
            <person name="Higgins S."/>
            <person name="Loffler F."/>
        </authorList>
    </citation>
    <scope>NUCLEOTIDE SEQUENCE</scope>
</reference>
<evidence type="ECO:0000313" key="1">
    <source>
        <dbReference type="EMBL" id="MPM13587.1"/>
    </source>
</evidence>
<protein>
    <submittedName>
        <fullName evidence="1">Uncharacterized protein</fullName>
    </submittedName>
</protein>
<name>A0A644XCG0_9ZZZZ</name>
<sequence>MSGKARGHLQIRFPDKDRTVLQKARAVKIRRGGTEHAVRHHQPQRGAGGNNKIIAVNAAHHTFPLGLEGFGHGAEGGFRKNGISVADHRGDVFIGFISYVVFSAESGVSIAPENLGFEVGVCR</sequence>
<proteinExistence type="predicted"/>
<dbReference type="EMBL" id="VSSQ01002141">
    <property type="protein sequence ID" value="MPM13587.1"/>
    <property type="molecule type" value="Genomic_DNA"/>
</dbReference>
<dbReference type="AlphaFoldDB" id="A0A644XCG0"/>
<comment type="caution">
    <text evidence="1">The sequence shown here is derived from an EMBL/GenBank/DDBJ whole genome shotgun (WGS) entry which is preliminary data.</text>
</comment>
<organism evidence="1">
    <name type="scientific">bioreactor metagenome</name>
    <dbReference type="NCBI Taxonomy" id="1076179"/>
    <lineage>
        <taxon>unclassified sequences</taxon>
        <taxon>metagenomes</taxon>
        <taxon>ecological metagenomes</taxon>
    </lineage>
</organism>